<proteinExistence type="predicted"/>
<dbReference type="Gene3D" id="3.40.630.30">
    <property type="match status" value="2"/>
</dbReference>
<dbReference type="AlphaFoldDB" id="A0A2W4Y8W0"/>
<dbReference type="InterPro" id="IPR000182">
    <property type="entry name" value="GNAT_dom"/>
</dbReference>
<dbReference type="EMBL" id="QBML01000004">
    <property type="protein sequence ID" value="PZO43871.1"/>
    <property type="molecule type" value="Genomic_DNA"/>
</dbReference>
<evidence type="ECO:0000313" key="3">
    <source>
        <dbReference type="Proteomes" id="UP000249467"/>
    </source>
</evidence>
<accession>A0A2W4Y8W0</accession>
<dbReference type="PANTHER" id="PTHR37817">
    <property type="entry name" value="N-ACETYLTRANSFERASE EIS"/>
    <property type="match status" value="1"/>
</dbReference>
<dbReference type="InterPro" id="IPR025559">
    <property type="entry name" value="Eis_dom"/>
</dbReference>
<evidence type="ECO:0000259" key="1">
    <source>
        <dbReference type="PROSITE" id="PS51186"/>
    </source>
</evidence>
<gene>
    <name evidence="2" type="ORF">DCF19_04380</name>
</gene>
<comment type="caution">
    <text evidence="2">The sequence shown here is derived from an EMBL/GenBank/DDBJ whole genome shotgun (WGS) entry which is preliminary data.</text>
</comment>
<evidence type="ECO:0000313" key="2">
    <source>
        <dbReference type="EMBL" id="PZO43871.1"/>
    </source>
</evidence>
<dbReference type="Pfam" id="PF17668">
    <property type="entry name" value="Acetyltransf_17"/>
    <property type="match status" value="1"/>
</dbReference>
<dbReference type="InterPro" id="IPR016181">
    <property type="entry name" value="Acyl_CoA_acyltransferase"/>
</dbReference>
<dbReference type="Proteomes" id="UP000249467">
    <property type="component" value="Unassembled WGS sequence"/>
</dbReference>
<dbReference type="SUPFAM" id="SSF55729">
    <property type="entry name" value="Acyl-CoA N-acyltransferases (Nat)"/>
    <property type="match status" value="1"/>
</dbReference>
<dbReference type="Pfam" id="PF13527">
    <property type="entry name" value="Acetyltransf_9"/>
    <property type="match status" value="1"/>
</dbReference>
<name>A0A2W4Y8W0_9CYAN</name>
<protein>
    <recommendedName>
        <fullName evidence="1">N-acetyltransferase domain-containing protein</fullName>
    </recommendedName>
</protein>
<dbReference type="SUPFAM" id="SSF55718">
    <property type="entry name" value="SCP-like"/>
    <property type="match status" value="1"/>
</dbReference>
<sequence>MKIRKINNNERLEILKGDLYAYSRWTNQDLPRSHLTAINTEEVLAAEIDGKIAAALQCFSFQQSVRGCLKPMGGIGGVWTYPEYRNQGCVKALMKSAFLEMRMQGICVSMLTPFKESFYAAMGYAIANSTNEVNIPIVSLSNYLKLPKSANWQCDRLAATEVKDILANFLSETLRSQTLLPHSHGVTITKFSYDQWWHLHRQKLCVVVKRDRQIVAMSIYAIDSSGNLPTNERQIEISSIFWTDIESRDRLLHFFASHRDQIYSLKMPVPLGTNVHAWLSDAGKMQSTMTEPWMVRAIDIVAALNGLPIQCDPFTFAISDPHCIWNEGVFGVNSDRGELVVKRYGKGDFQDLAINFRATIAGISALIYGTSAIEELVQNQSITDLNSETYQLLEKWFTPCVIYNPFKF</sequence>
<dbReference type="PROSITE" id="PS51186">
    <property type="entry name" value="GNAT"/>
    <property type="match status" value="1"/>
</dbReference>
<reference evidence="2 3" key="1">
    <citation type="submission" date="2018-04" db="EMBL/GenBank/DDBJ databases">
        <authorList>
            <person name="Go L.Y."/>
            <person name="Mitchell J.A."/>
        </authorList>
    </citation>
    <scope>NUCLEOTIDE SEQUENCE [LARGE SCALE GENOMIC DNA]</scope>
    <source>
        <strain evidence="2">ULC066bin1</strain>
    </source>
</reference>
<feature type="domain" description="N-acetyltransferase" evidence="1">
    <location>
        <begin position="1"/>
        <end position="147"/>
    </location>
</feature>
<dbReference type="Pfam" id="PF13530">
    <property type="entry name" value="SCP2_2"/>
    <property type="match status" value="1"/>
</dbReference>
<dbReference type="PANTHER" id="PTHR37817:SF1">
    <property type="entry name" value="N-ACETYLTRANSFERASE EIS"/>
    <property type="match status" value="1"/>
</dbReference>
<dbReference type="InterPro" id="IPR041380">
    <property type="entry name" value="Acetyltransf_17"/>
</dbReference>
<dbReference type="GO" id="GO:0030649">
    <property type="term" value="P:aminoglycoside antibiotic catabolic process"/>
    <property type="evidence" value="ECO:0007669"/>
    <property type="project" value="TreeGrafter"/>
</dbReference>
<dbReference type="InterPro" id="IPR051554">
    <property type="entry name" value="Acetyltransferase_Eis"/>
</dbReference>
<dbReference type="Gene3D" id="3.30.1050.10">
    <property type="entry name" value="SCP2 sterol-binding domain"/>
    <property type="match status" value="1"/>
</dbReference>
<dbReference type="CDD" id="cd04301">
    <property type="entry name" value="NAT_SF"/>
    <property type="match status" value="1"/>
</dbReference>
<organism evidence="2 3">
    <name type="scientific">Pseudanabaena frigida</name>
    <dbReference type="NCBI Taxonomy" id="945775"/>
    <lineage>
        <taxon>Bacteria</taxon>
        <taxon>Bacillati</taxon>
        <taxon>Cyanobacteriota</taxon>
        <taxon>Cyanophyceae</taxon>
        <taxon>Pseudanabaenales</taxon>
        <taxon>Pseudanabaenaceae</taxon>
        <taxon>Pseudanabaena</taxon>
    </lineage>
</organism>
<dbReference type="GO" id="GO:0034069">
    <property type="term" value="F:aminoglycoside N-acetyltransferase activity"/>
    <property type="evidence" value="ECO:0007669"/>
    <property type="project" value="TreeGrafter"/>
</dbReference>
<dbReference type="InterPro" id="IPR036527">
    <property type="entry name" value="SCP2_sterol-bd_dom_sf"/>
</dbReference>
<reference evidence="2 3" key="2">
    <citation type="submission" date="2018-06" db="EMBL/GenBank/DDBJ databases">
        <title>Metagenomic assembly of (sub)arctic Cyanobacteria and their associated microbiome from non-axenic cultures.</title>
        <authorList>
            <person name="Baurain D."/>
        </authorList>
    </citation>
    <scope>NUCLEOTIDE SEQUENCE [LARGE SCALE GENOMIC DNA]</scope>
    <source>
        <strain evidence="2">ULC066bin1</strain>
    </source>
</reference>